<protein>
    <submittedName>
        <fullName evidence="2">Uncharacterized protein</fullName>
    </submittedName>
</protein>
<reference evidence="2 3" key="1">
    <citation type="journal article" date="2016" name="Mol. Biol. Evol.">
        <title>Comparative Genomics of Early-Diverging Mushroom-Forming Fungi Provides Insights into the Origins of Lignocellulose Decay Capabilities.</title>
        <authorList>
            <person name="Nagy L.G."/>
            <person name="Riley R."/>
            <person name="Tritt A."/>
            <person name="Adam C."/>
            <person name="Daum C."/>
            <person name="Floudas D."/>
            <person name="Sun H."/>
            <person name="Yadav J.S."/>
            <person name="Pangilinan J."/>
            <person name="Larsson K.H."/>
            <person name="Matsuura K."/>
            <person name="Barry K."/>
            <person name="Labutti K."/>
            <person name="Kuo R."/>
            <person name="Ohm R.A."/>
            <person name="Bhattacharya S.S."/>
            <person name="Shirouzu T."/>
            <person name="Yoshinaga Y."/>
            <person name="Martin F.M."/>
            <person name="Grigoriev I.V."/>
            <person name="Hibbett D.S."/>
        </authorList>
    </citation>
    <scope>NUCLEOTIDE SEQUENCE [LARGE SCALE GENOMIC DNA]</scope>
    <source>
        <strain evidence="2 3">HHB10207 ss-3</strain>
    </source>
</reference>
<feature type="compositionally biased region" description="Polar residues" evidence="1">
    <location>
        <begin position="32"/>
        <end position="46"/>
    </location>
</feature>
<evidence type="ECO:0000313" key="3">
    <source>
        <dbReference type="Proteomes" id="UP000076798"/>
    </source>
</evidence>
<gene>
    <name evidence="2" type="ORF">SISSUDRAFT_1068136</name>
</gene>
<evidence type="ECO:0000313" key="2">
    <source>
        <dbReference type="EMBL" id="KZT31079.1"/>
    </source>
</evidence>
<sequence>MLTSAAVQPVLVRPHLHPPYSPPYVSPHRRTPPSTTLINPSSSSRQYIPPSKPSPSPSPLLNHLAKHPDQDQTSQYSRTEQAIPTTYHHLLDGIILRHHHRRSQHPKEIKAARFEIVLRSLSSLALKLNDEA</sequence>
<dbReference type="Proteomes" id="UP000076798">
    <property type="component" value="Unassembled WGS sequence"/>
</dbReference>
<keyword evidence="3" id="KW-1185">Reference proteome</keyword>
<proteinExistence type="predicted"/>
<evidence type="ECO:0000256" key="1">
    <source>
        <dbReference type="SAM" id="MobiDB-lite"/>
    </source>
</evidence>
<dbReference type="EMBL" id="KV428899">
    <property type="protein sequence ID" value="KZT31079.1"/>
    <property type="molecule type" value="Genomic_DNA"/>
</dbReference>
<organism evidence="2 3">
    <name type="scientific">Sistotremastrum suecicum HHB10207 ss-3</name>
    <dbReference type="NCBI Taxonomy" id="1314776"/>
    <lineage>
        <taxon>Eukaryota</taxon>
        <taxon>Fungi</taxon>
        <taxon>Dikarya</taxon>
        <taxon>Basidiomycota</taxon>
        <taxon>Agaricomycotina</taxon>
        <taxon>Agaricomycetes</taxon>
        <taxon>Sistotremastrales</taxon>
        <taxon>Sistotremastraceae</taxon>
        <taxon>Sistotremastrum</taxon>
    </lineage>
</organism>
<feature type="compositionally biased region" description="Polar residues" evidence="1">
    <location>
        <begin position="71"/>
        <end position="81"/>
    </location>
</feature>
<accession>A0A165WF31</accession>
<feature type="region of interest" description="Disordered" evidence="1">
    <location>
        <begin position="1"/>
        <end position="81"/>
    </location>
</feature>
<dbReference type="AlphaFoldDB" id="A0A165WF31"/>
<name>A0A165WF31_9AGAM</name>